<reference evidence="6" key="1">
    <citation type="submission" date="2022-12" db="EMBL/GenBank/DDBJ databases">
        <authorList>
            <person name="Webb A."/>
        </authorList>
    </citation>
    <scope>NUCLEOTIDE SEQUENCE</scope>
    <source>
        <strain evidence="6">Hp1</strain>
    </source>
</reference>
<evidence type="ECO:0000313" key="6">
    <source>
        <dbReference type="EMBL" id="CAI5712579.1"/>
    </source>
</evidence>
<evidence type="ECO:0000256" key="3">
    <source>
        <dbReference type="ARBA" id="ARBA00022525"/>
    </source>
</evidence>
<dbReference type="Proteomes" id="UP001162031">
    <property type="component" value="Unassembled WGS sequence"/>
</dbReference>
<dbReference type="PIRSF" id="PIRSF029958">
    <property type="entry name" value="Necrosis-inducing_protein"/>
    <property type="match status" value="1"/>
</dbReference>
<keyword evidence="7" id="KW-1185">Reference proteome</keyword>
<evidence type="ECO:0000256" key="5">
    <source>
        <dbReference type="SAM" id="SignalP"/>
    </source>
</evidence>
<dbReference type="AlphaFoldDB" id="A0AAV0T163"/>
<dbReference type="PANTHER" id="PTHR33657:SF8">
    <property type="entry name" value="DOMAIN PROTEIN, PUTATIVE (AFU_ORTHOLOGUE AFUA_5G00600)-RELATED"/>
    <property type="match status" value="1"/>
</dbReference>
<dbReference type="PANTHER" id="PTHR33657">
    <property type="entry name" value="DOMAIN PROTEIN, PUTATIVE (AFU_ORTHOLOGUE AFUA_5G00600)-RELATED"/>
    <property type="match status" value="1"/>
</dbReference>
<evidence type="ECO:0000256" key="4">
    <source>
        <dbReference type="ARBA" id="ARBA00023026"/>
    </source>
</evidence>
<comment type="caution">
    <text evidence="6">The sequence shown here is derived from an EMBL/GenBank/DDBJ whole genome shotgun (WGS) entry which is preliminary data.</text>
</comment>
<evidence type="ECO:0008006" key="8">
    <source>
        <dbReference type="Google" id="ProtNLM"/>
    </source>
</evidence>
<gene>
    <name evidence="6" type="ORF">HBR001_LOCUS873</name>
</gene>
<feature type="signal peptide" evidence="5">
    <location>
        <begin position="1"/>
        <end position="20"/>
    </location>
</feature>
<name>A0AAV0T163_HYABA</name>
<evidence type="ECO:0000256" key="1">
    <source>
        <dbReference type="ARBA" id="ARBA00004613"/>
    </source>
</evidence>
<comment type="similarity">
    <text evidence="2">Belongs to the Necrosis inducing protein (NPP1) family.</text>
</comment>
<protein>
    <recommendedName>
        <fullName evidence="8">Nep1-like protein</fullName>
    </recommendedName>
</protein>
<keyword evidence="5" id="KW-0732">Signal</keyword>
<sequence length="249" mass="27998">MKTFAFLCAAALAAVPLAKSEQCRMADRANHDLLQPFPEPKPTTASEIAAIQFKPTLYIEHGCHPYPAVNAQGNTSSGLKPTGPPDGRCKKPPLGSQIYARADWYDDQWGMIFAWFFPKDSVSPGIGHRYDWEWVVVWINNPSVSTPILKAVTTVESDGQTRTERIEADQMSPNGPKFEYDIEDNRHYIELSDKDGESQPLIMWHQMTPEAQCALNNARWNKDRLMPLADDVFRFNLANAYHADLDSSA</sequence>
<feature type="chain" id="PRO_5043550025" description="Nep1-like protein" evidence="5">
    <location>
        <begin position="21"/>
        <end position="249"/>
    </location>
</feature>
<comment type="subcellular location">
    <subcellularLocation>
        <location evidence="1">Secreted</location>
    </subcellularLocation>
</comment>
<dbReference type="Pfam" id="PF05630">
    <property type="entry name" value="NPP1"/>
    <property type="match status" value="1"/>
</dbReference>
<keyword evidence="4" id="KW-0843">Virulence</keyword>
<keyword evidence="3" id="KW-0964">Secreted</keyword>
<accession>A0AAV0T163</accession>
<evidence type="ECO:0000256" key="2">
    <source>
        <dbReference type="ARBA" id="ARBA00009520"/>
    </source>
</evidence>
<evidence type="ECO:0000313" key="7">
    <source>
        <dbReference type="Proteomes" id="UP001162031"/>
    </source>
</evidence>
<organism evidence="6 7">
    <name type="scientific">Hyaloperonospora brassicae</name>
    <name type="common">Brassica downy mildew</name>
    <name type="synonym">Peronospora brassicae</name>
    <dbReference type="NCBI Taxonomy" id="162125"/>
    <lineage>
        <taxon>Eukaryota</taxon>
        <taxon>Sar</taxon>
        <taxon>Stramenopiles</taxon>
        <taxon>Oomycota</taxon>
        <taxon>Peronosporomycetes</taxon>
        <taxon>Peronosporales</taxon>
        <taxon>Peronosporaceae</taxon>
        <taxon>Hyaloperonospora</taxon>
    </lineage>
</organism>
<dbReference type="InterPro" id="IPR008701">
    <property type="entry name" value="NPP1"/>
</dbReference>
<dbReference type="GO" id="GO:0005576">
    <property type="term" value="C:extracellular region"/>
    <property type="evidence" value="ECO:0007669"/>
    <property type="project" value="UniProtKB-SubCell"/>
</dbReference>
<proteinExistence type="inferred from homology"/>
<dbReference type="EMBL" id="CANTFL010000086">
    <property type="protein sequence ID" value="CAI5712579.1"/>
    <property type="molecule type" value="Genomic_DNA"/>
</dbReference>